<protein>
    <recommendedName>
        <fullName evidence="2">Pseudouridine synthase RsuA/RluA-like domain-containing protein</fullName>
    </recommendedName>
</protein>
<proteinExistence type="inferred from homology"/>
<evidence type="ECO:0000256" key="1">
    <source>
        <dbReference type="ARBA" id="ARBA00010876"/>
    </source>
</evidence>
<dbReference type="GO" id="GO:0009982">
    <property type="term" value="F:pseudouridine synthase activity"/>
    <property type="evidence" value="ECO:0007669"/>
    <property type="project" value="InterPro"/>
</dbReference>
<feature type="domain" description="Pseudouridine synthase RsuA/RluA-like" evidence="2">
    <location>
        <begin position="196"/>
        <end position="362"/>
    </location>
</feature>
<dbReference type="InterPro" id="IPR020103">
    <property type="entry name" value="PsdUridine_synth_cat_dom_sf"/>
</dbReference>
<dbReference type="GO" id="GO:0003723">
    <property type="term" value="F:RNA binding"/>
    <property type="evidence" value="ECO:0007669"/>
    <property type="project" value="InterPro"/>
</dbReference>
<gene>
    <name evidence="3" type="ORF">g.62133</name>
</gene>
<evidence type="ECO:0000259" key="2">
    <source>
        <dbReference type="Pfam" id="PF00849"/>
    </source>
</evidence>
<evidence type="ECO:0000313" key="3">
    <source>
        <dbReference type="EMBL" id="JAT69489.1"/>
    </source>
</evidence>
<dbReference type="EMBL" id="GDKF01009133">
    <property type="protein sequence ID" value="JAT69489.1"/>
    <property type="molecule type" value="Transcribed_RNA"/>
</dbReference>
<sequence>MIRVRLSLTARTLRATAPHQNVPWNPQFSTYVREGCTSRCVRSLPGWLCHPSHVRMRTRKTPSSEALHRTQSSSTLHGSITTFECPACHQPHFSMAKLYMHIQRCCPDLQSSQDGAMQGANFKEDWTRMRAQEQQLRDDVLRILYPADKEKVEDGQAAEKMNLPVKRVSLLAKMARKHFPLHADSGPIEILYEDEDIIVVNKPAGITTTPSHRFKGNSVLNRLVGKLGWAPLTVHRLDMETTGVNILAKTSEAARHLHAQFRDKIIEKTYLAITLGSPPSSFEVDVPIERHATNKYMRRVDTGGLPALTSFLVIASGVIDSGACEWSEYSDYNGFPIPCTTSLVQCTPVTGRTHQIRLHLAHHGFPILGDDLYGAKCKFMARQALHASKLTIIHPRTHILTTFRAPPPCDMSHALSTLHITY</sequence>
<dbReference type="GO" id="GO:0000455">
    <property type="term" value="P:enzyme-directed rRNA pseudouridine synthesis"/>
    <property type="evidence" value="ECO:0007669"/>
    <property type="project" value="TreeGrafter"/>
</dbReference>
<accession>A0A1D1ZRI8</accession>
<dbReference type="AlphaFoldDB" id="A0A1D1ZRI8"/>
<comment type="similarity">
    <text evidence="1">Belongs to the pseudouridine synthase RluA family.</text>
</comment>
<name>A0A1D1ZRI8_AUXPR</name>
<dbReference type="InterPro" id="IPR050188">
    <property type="entry name" value="RluA_PseudoU_synthase"/>
</dbReference>
<dbReference type="InterPro" id="IPR006145">
    <property type="entry name" value="PsdUridine_synth_RsuA/RluA"/>
</dbReference>
<dbReference type="PANTHER" id="PTHR21600:SF87">
    <property type="entry name" value="RNA PSEUDOURIDYLATE SYNTHASE DOMAIN-CONTAINING PROTEIN 1"/>
    <property type="match status" value="1"/>
</dbReference>
<reference evidence="3" key="1">
    <citation type="submission" date="2015-08" db="EMBL/GenBank/DDBJ databases">
        <authorList>
            <person name="Babu N.S."/>
            <person name="Beckwith C.J."/>
            <person name="Beseler K.G."/>
            <person name="Brison A."/>
            <person name="Carone J.V."/>
            <person name="Caskin T.P."/>
            <person name="Diamond M."/>
            <person name="Durham M.E."/>
            <person name="Foxe J.M."/>
            <person name="Go M."/>
            <person name="Henderson B.A."/>
            <person name="Jones I.B."/>
            <person name="McGettigan J.A."/>
            <person name="Micheletti S.J."/>
            <person name="Nasrallah M.E."/>
            <person name="Ortiz D."/>
            <person name="Piller C.R."/>
            <person name="Privatt S.R."/>
            <person name="Schneider S.L."/>
            <person name="Sharp S."/>
            <person name="Smith T.C."/>
            <person name="Stanton J.D."/>
            <person name="Ullery H.E."/>
            <person name="Wilson R.J."/>
            <person name="Serrano M.G."/>
            <person name="Buck G."/>
            <person name="Lee V."/>
            <person name="Wang Y."/>
            <person name="Carvalho R."/>
            <person name="Voegtly L."/>
            <person name="Shi R."/>
            <person name="Duckworth R."/>
            <person name="Johnson A."/>
            <person name="Loviza R."/>
            <person name="Walstead R."/>
            <person name="Shah Z."/>
            <person name="Kiflezghi M."/>
            <person name="Wade K."/>
            <person name="Ball S.L."/>
            <person name="Bradley K.W."/>
            <person name="Asai D.J."/>
            <person name="Bowman C.A."/>
            <person name="Russell D.A."/>
            <person name="Pope W.H."/>
            <person name="Jacobs-Sera D."/>
            <person name="Hendrix R.W."/>
            <person name="Hatfull G.F."/>
        </authorList>
    </citation>
    <scope>NUCLEOTIDE SEQUENCE</scope>
</reference>
<dbReference type="PANTHER" id="PTHR21600">
    <property type="entry name" value="MITOCHONDRIAL RNA PSEUDOURIDINE SYNTHASE"/>
    <property type="match status" value="1"/>
</dbReference>
<dbReference type="CDD" id="cd02869">
    <property type="entry name" value="PseudoU_synth_RluA_like"/>
    <property type="match status" value="1"/>
</dbReference>
<dbReference type="Gene3D" id="3.30.2350.10">
    <property type="entry name" value="Pseudouridine synthase"/>
    <property type="match status" value="1"/>
</dbReference>
<organism evidence="3">
    <name type="scientific">Auxenochlorella protothecoides</name>
    <name type="common">Green microalga</name>
    <name type="synonym">Chlorella protothecoides</name>
    <dbReference type="NCBI Taxonomy" id="3075"/>
    <lineage>
        <taxon>Eukaryota</taxon>
        <taxon>Viridiplantae</taxon>
        <taxon>Chlorophyta</taxon>
        <taxon>core chlorophytes</taxon>
        <taxon>Trebouxiophyceae</taxon>
        <taxon>Chlorellales</taxon>
        <taxon>Chlorellaceae</taxon>
        <taxon>Auxenochlorella</taxon>
    </lineage>
</organism>
<dbReference type="SUPFAM" id="SSF55120">
    <property type="entry name" value="Pseudouridine synthase"/>
    <property type="match status" value="1"/>
</dbReference>
<dbReference type="Pfam" id="PF00849">
    <property type="entry name" value="PseudoU_synth_2"/>
    <property type="match status" value="1"/>
</dbReference>